<keyword evidence="5" id="KW-1185">Reference proteome</keyword>
<keyword evidence="2" id="KW-0802">TPR repeat</keyword>
<dbReference type="InterPro" id="IPR019734">
    <property type="entry name" value="TPR_rpt"/>
</dbReference>
<organism evidence="4 5">
    <name type="scientific">Lactarius akahatsu</name>
    <dbReference type="NCBI Taxonomy" id="416441"/>
    <lineage>
        <taxon>Eukaryota</taxon>
        <taxon>Fungi</taxon>
        <taxon>Dikarya</taxon>
        <taxon>Basidiomycota</taxon>
        <taxon>Agaricomycotina</taxon>
        <taxon>Agaricomycetes</taxon>
        <taxon>Russulales</taxon>
        <taxon>Russulaceae</taxon>
        <taxon>Lactarius</taxon>
    </lineage>
</organism>
<feature type="compositionally biased region" description="Low complexity" evidence="3">
    <location>
        <begin position="162"/>
        <end position="173"/>
    </location>
</feature>
<dbReference type="Proteomes" id="UP001201163">
    <property type="component" value="Unassembled WGS sequence"/>
</dbReference>
<feature type="compositionally biased region" description="Pro residues" evidence="3">
    <location>
        <begin position="1"/>
        <end position="20"/>
    </location>
</feature>
<evidence type="ECO:0000313" key="5">
    <source>
        <dbReference type="Proteomes" id="UP001201163"/>
    </source>
</evidence>
<feature type="compositionally biased region" description="Polar residues" evidence="3">
    <location>
        <begin position="66"/>
        <end position="76"/>
    </location>
</feature>
<dbReference type="InterPro" id="IPR051726">
    <property type="entry name" value="Chitin_Synth_Reg"/>
</dbReference>
<reference evidence="4" key="1">
    <citation type="submission" date="2022-01" db="EMBL/GenBank/DDBJ databases">
        <title>Comparative genomics reveals a dynamic genome evolution in the ectomycorrhizal milk-cap (Lactarius) mushrooms.</title>
        <authorList>
            <consortium name="DOE Joint Genome Institute"/>
            <person name="Lebreton A."/>
            <person name="Tang N."/>
            <person name="Kuo A."/>
            <person name="LaButti K."/>
            <person name="Drula E."/>
            <person name="Barry K."/>
            <person name="Clum A."/>
            <person name="Lipzen A."/>
            <person name="Mousain D."/>
            <person name="Ng V."/>
            <person name="Wang R."/>
            <person name="Wang X."/>
            <person name="Dai Y."/>
            <person name="Henrissat B."/>
            <person name="Grigoriev I.V."/>
            <person name="Guerin-Laguette A."/>
            <person name="Yu F."/>
            <person name="Martin F.M."/>
        </authorList>
    </citation>
    <scope>NUCLEOTIDE SEQUENCE</scope>
    <source>
        <strain evidence="4">QP</strain>
    </source>
</reference>
<dbReference type="SMART" id="SM00671">
    <property type="entry name" value="SEL1"/>
    <property type="match status" value="5"/>
</dbReference>
<comment type="caution">
    <text evidence="4">The sequence shown here is derived from an EMBL/GenBank/DDBJ whole genome shotgun (WGS) entry which is preliminary data.</text>
</comment>
<evidence type="ECO:0000256" key="1">
    <source>
        <dbReference type="ARBA" id="ARBA00022737"/>
    </source>
</evidence>
<dbReference type="SUPFAM" id="SSF81901">
    <property type="entry name" value="HCP-like"/>
    <property type="match status" value="2"/>
</dbReference>
<protein>
    <recommendedName>
        <fullName evidence="6">HCP-like protein</fullName>
    </recommendedName>
</protein>
<keyword evidence="1" id="KW-0677">Repeat</keyword>
<feature type="compositionally biased region" description="Pro residues" evidence="3">
    <location>
        <begin position="754"/>
        <end position="770"/>
    </location>
</feature>
<dbReference type="AlphaFoldDB" id="A0AAD4LQI8"/>
<feature type="compositionally biased region" description="Polar residues" evidence="3">
    <location>
        <begin position="125"/>
        <end position="134"/>
    </location>
</feature>
<feature type="region of interest" description="Disordered" evidence="3">
    <location>
        <begin position="1"/>
        <end position="175"/>
    </location>
</feature>
<evidence type="ECO:0000313" key="4">
    <source>
        <dbReference type="EMBL" id="KAH8996720.1"/>
    </source>
</evidence>
<dbReference type="EMBL" id="JAKELL010000008">
    <property type="protein sequence ID" value="KAH8996720.1"/>
    <property type="molecule type" value="Genomic_DNA"/>
</dbReference>
<feature type="compositionally biased region" description="Pro residues" evidence="3">
    <location>
        <begin position="142"/>
        <end position="153"/>
    </location>
</feature>
<evidence type="ECO:0000256" key="3">
    <source>
        <dbReference type="SAM" id="MobiDB-lite"/>
    </source>
</evidence>
<proteinExistence type="predicted"/>
<sequence length="806" mass="85763">MSSIPPPPPPPQPEYRPSPPHLEEPLLAPRPHKITPDLPAEMARTLDSQVARDLSNPQPPPGLNHHSASFLSSGLPNPTPGFIAPALSTTHTPLPPPAGSWSPWKMPQSGSPPPGLSLQVPPSSTNLAQQSQMHQAEHSPLQPLPYPGPPSPSDPITSAMGSLSVSKSSEPPSLTAPLPTISSLIAALPSVQTPNNTPASKIAWCRDVIGLVDRLYVTPNQTGSADPAPGPIHVADQELNRLVEIAVPMVLQFANPNPVPQQLPPHVAEAIYLRAKFESTGAYPQFIPQNPRTAFRDYERAARAGFSAAWFKLGRDYENFGDSPHAKDCYERGIRNNNENCLYRMGMAHLLLWRPVDSPQPAYVFGLLLLGEFSHATVPPHLFTPGIPPGSSRDSEARRHLERAAYLNFAPAQYKLGHAYEFAQPPFPFDALLSVQYYSLASQQGEIEADMALSKWFLCGSEGAFDKDESLAFTFAEKAARKGLPSAEFAMGYYVEVGVGGPKDIEAARRWYERASQHGNTEATERLAALSQPAPVALSRQEHDNLTETTLVRKRTQAKQRSDARGPVAGLRLGGRENGQQVVANIRENSLAHRPGPNPNPGFPPPPVPVPTRSDIPPAAGLPSVNEGYPPYRQSSAGPGPNPNSEGYPPPQRQPPPPQGPPSGPSGASGFRPQPQGSAGPLPHQSTLPPPQPHSSLPPQGSGPGGPGGFPSPRPPGQQQYGQIARPPSVGTGPGGPGRRPPRTGSGSGFGPPGGGPPPQQASAPAPTPPGVYDAPMKPPPPKGPATFQEMGFQSQKLQEKDCIIM</sequence>
<dbReference type="InterPro" id="IPR006597">
    <property type="entry name" value="Sel1-like"/>
</dbReference>
<feature type="region of interest" description="Disordered" evidence="3">
    <location>
        <begin position="553"/>
        <end position="806"/>
    </location>
</feature>
<dbReference type="Gene3D" id="1.25.40.10">
    <property type="entry name" value="Tetratricopeptide repeat domain"/>
    <property type="match status" value="2"/>
</dbReference>
<dbReference type="InterPro" id="IPR011990">
    <property type="entry name" value="TPR-like_helical_dom_sf"/>
</dbReference>
<accession>A0AAD4LQI8</accession>
<gene>
    <name evidence="4" type="ORF">EDB92DRAFT_1942340</name>
</gene>
<feature type="compositionally biased region" description="Pro residues" evidence="3">
    <location>
        <begin position="648"/>
        <end position="664"/>
    </location>
</feature>
<evidence type="ECO:0008006" key="6">
    <source>
        <dbReference type="Google" id="ProtNLM"/>
    </source>
</evidence>
<dbReference type="PANTHER" id="PTHR46430">
    <property type="entry name" value="PROTEIN SKT5-RELATED"/>
    <property type="match status" value="1"/>
</dbReference>
<dbReference type="PROSITE" id="PS50005">
    <property type="entry name" value="TPR"/>
    <property type="match status" value="1"/>
</dbReference>
<feature type="repeat" description="TPR" evidence="2">
    <location>
        <begin position="307"/>
        <end position="340"/>
    </location>
</feature>
<dbReference type="PANTHER" id="PTHR46430:SF2">
    <property type="entry name" value="CHITIN SYNTHASE REGULATORY FACTOR 4"/>
    <property type="match status" value="1"/>
</dbReference>
<name>A0AAD4LQI8_9AGAM</name>
<evidence type="ECO:0000256" key="2">
    <source>
        <dbReference type="PROSITE-ProRule" id="PRU00339"/>
    </source>
</evidence>
<dbReference type="Pfam" id="PF08238">
    <property type="entry name" value="Sel1"/>
    <property type="match status" value="4"/>
</dbReference>
<feature type="compositionally biased region" description="Pro residues" evidence="3">
    <location>
        <begin position="596"/>
        <end position="610"/>
    </location>
</feature>